<dbReference type="OrthoDB" id="3437771at2759"/>
<evidence type="ECO:0000313" key="2">
    <source>
        <dbReference type="EMBL" id="KAE8130945.1"/>
    </source>
</evidence>
<reference evidence="2 3" key="1">
    <citation type="submission" date="2019-04" db="EMBL/GenBank/DDBJ databases">
        <title>Friends and foes A comparative genomics study of 23 Aspergillus species from section Flavi.</title>
        <authorList>
            <consortium name="DOE Joint Genome Institute"/>
            <person name="Kjaerbolling I."/>
            <person name="Vesth T."/>
            <person name="Frisvad J.C."/>
            <person name="Nybo J.L."/>
            <person name="Theobald S."/>
            <person name="Kildgaard S."/>
            <person name="Isbrandt T."/>
            <person name="Kuo A."/>
            <person name="Sato A."/>
            <person name="Lyhne E.K."/>
            <person name="Kogle M.E."/>
            <person name="Wiebenga A."/>
            <person name="Kun R.S."/>
            <person name="Lubbers R.J."/>
            <person name="Makela M.R."/>
            <person name="Barry K."/>
            <person name="Chovatia M."/>
            <person name="Clum A."/>
            <person name="Daum C."/>
            <person name="Haridas S."/>
            <person name="He G."/>
            <person name="LaButti K."/>
            <person name="Lipzen A."/>
            <person name="Mondo S."/>
            <person name="Riley R."/>
            <person name="Salamov A."/>
            <person name="Simmons B.A."/>
            <person name="Magnuson J.K."/>
            <person name="Henrissat B."/>
            <person name="Mortensen U.H."/>
            <person name="Larsen T.O."/>
            <person name="Devries R.P."/>
            <person name="Grigoriev I.V."/>
            <person name="Machida M."/>
            <person name="Baker S.E."/>
            <person name="Andersen M.R."/>
        </authorList>
    </citation>
    <scope>NUCLEOTIDE SEQUENCE [LARGE SCALE GENOMIC DNA]</scope>
    <source>
        <strain evidence="2 3">CBS 117625</strain>
    </source>
</reference>
<evidence type="ECO:0000313" key="3">
    <source>
        <dbReference type="Proteomes" id="UP000325672"/>
    </source>
</evidence>
<proteinExistence type="predicted"/>
<feature type="region of interest" description="Disordered" evidence="1">
    <location>
        <begin position="1"/>
        <end position="22"/>
    </location>
</feature>
<gene>
    <name evidence="2" type="ORF">BDV38DRAFT_289174</name>
</gene>
<dbReference type="GeneID" id="43645402"/>
<sequence>MACDKCPAPGSEAEKTTSDDATRPSRIFDWGFRILPEGSALLSSSCCWLPTLLDWVFAGSITATGIEKLRPFFLAISIITLAWGIRREGPSRGIIRRAIISAILVAWQGYNQRREAVNGHHHSCH</sequence>
<name>A0A5N6S8P0_ASPPS</name>
<dbReference type="AlphaFoldDB" id="A0A5N6S8P0"/>
<evidence type="ECO:0000256" key="1">
    <source>
        <dbReference type="SAM" id="MobiDB-lite"/>
    </source>
</evidence>
<protein>
    <submittedName>
        <fullName evidence="2">Uncharacterized protein</fullName>
    </submittedName>
</protein>
<accession>A0A5N6S8P0</accession>
<dbReference type="Proteomes" id="UP000325672">
    <property type="component" value="Unassembled WGS sequence"/>
</dbReference>
<organism evidence="2 3">
    <name type="scientific">Aspergillus pseudotamarii</name>
    <dbReference type="NCBI Taxonomy" id="132259"/>
    <lineage>
        <taxon>Eukaryota</taxon>
        <taxon>Fungi</taxon>
        <taxon>Dikarya</taxon>
        <taxon>Ascomycota</taxon>
        <taxon>Pezizomycotina</taxon>
        <taxon>Eurotiomycetes</taxon>
        <taxon>Eurotiomycetidae</taxon>
        <taxon>Eurotiales</taxon>
        <taxon>Aspergillaceae</taxon>
        <taxon>Aspergillus</taxon>
        <taxon>Aspergillus subgen. Circumdati</taxon>
    </lineage>
</organism>
<keyword evidence="3" id="KW-1185">Reference proteome</keyword>
<dbReference type="RefSeq" id="XP_031907008.1">
    <property type="nucleotide sequence ID" value="XM_032061192.1"/>
</dbReference>
<feature type="compositionally biased region" description="Basic and acidic residues" evidence="1">
    <location>
        <begin position="12"/>
        <end position="22"/>
    </location>
</feature>
<dbReference type="EMBL" id="ML743685">
    <property type="protein sequence ID" value="KAE8130945.1"/>
    <property type="molecule type" value="Genomic_DNA"/>
</dbReference>